<dbReference type="EMBL" id="CAJJDP010000058">
    <property type="protein sequence ID" value="CAD8172147.1"/>
    <property type="molecule type" value="Genomic_DNA"/>
</dbReference>
<proteinExistence type="predicted"/>
<dbReference type="AlphaFoldDB" id="A0A8S1V644"/>
<dbReference type="OrthoDB" id="301670at2759"/>
<organism evidence="2 3">
    <name type="scientific">Paramecium octaurelia</name>
    <dbReference type="NCBI Taxonomy" id="43137"/>
    <lineage>
        <taxon>Eukaryota</taxon>
        <taxon>Sar</taxon>
        <taxon>Alveolata</taxon>
        <taxon>Ciliophora</taxon>
        <taxon>Intramacronucleata</taxon>
        <taxon>Oligohymenophorea</taxon>
        <taxon>Peniculida</taxon>
        <taxon>Parameciidae</taxon>
        <taxon>Paramecium</taxon>
    </lineage>
</organism>
<feature type="region of interest" description="Disordered" evidence="1">
    <location>
        <begin position="98"/>
        <end position="127"/>
    </location>
</feature>
<evidence type="ECO:0000313" key="2">
    <source>
        <dbReference type="EMBL" id="CAD8172147.1"/>
    </source>
</evidence>
<dbReference type="Proteomes" id="UP000683925">
    <property type="component" value="Unassembled WGS sequence"/>
</dbReference>
<keyword evidence="3" id="KW-1185">Reference proteome</keyword>
<dbReference type="OMA" id="MILFMSN"/>
<evidence type="ECO:0000256" key="1">
    <source>
        <dbReference type="SAM" id="MobiDB-lite"/>
    </source>
</evidence>
<gene>
    <name evidence="2" type="ORF">POCTA_138.1.T0590225</name>
</gene>
<feature type="compositionally biased region" description="Polar residues" evidence="1">
    <location>
        <begin position="98"/>
        <end position="108"/>
    </location>
</feature>
<protein>
    <submittedName>
        <fullName evidence="2">Uncharacterized protein</fullName>
    </submittedName>
</protein>
<sequence length="204" mass="23358">MIKYMTNHQIIIISMLVSPSRRLVKRDTKSMRPSMFLNEFNISSVSQLITVKKEVNESSTRSIETFGSVTQGNEISESGSTLFLPFVEEKPSIRFIKPTSNPKQSLSNRKVVLPQSDSNSPLTKSDIHLPQINSIPTSPKKFQITNHKRHLTNIDEQHKKVEFRKSIQVIDFVNNIITKDVIDGSVKPLKKKLQRQQTKMVKKE</sequence>
<reference evidence="2" key="1">
    <citation type="submission" date="2021-01" db="EMBL/GenBank/DDBJ databases">
        <authorList>
            <consortium name="Genoscope - CEA"/>
            <person name="William W."/>
        </authorList>
    </citation>
    <scope>NUCLEOTIDE SEQUENCE</scope>
</reference>
<comment type="caution">
    <text evidence="2">The sequence shown here is derived from an EMBL/GenBank/DDBJ whole genome shotgun (WGS) entry which is preliminary data.</text>
</comment>
<name>A0A8S1V644_PAROT</name>
<accession>A0A8S1V644</accession>
<evidence type="ECO:0000313" key="3">
    <source>
        <dbReference type="Proteomes" id="UP000683925"/>
    </source>
</evidence>